<keyword evidence="4" id="KW-0732">Signal</keyword>
<dbReference type="PANTHER" id="PTHR47254:SF1">
    <property type="entry name" value="CELL WALL MANNOPROTEIN CIS3-RELATED"/>
    <property type="match status" value="1"/>
</dbReference>
<keyword evidence="3" id="KW-0964">Secreted</keyword>
<evidence type="ECO:0000313" key="8">
    <source>
        <dbReference type="EMBL" id="OCT44377.1"/>
    </source>
</evidence>
<evidence type="ECO:0000259" key="7">
    <source>
        <dbReference type="Pfam" id="PF22799"/>
    </source>
</evidence>
<dbReference type="PANTHER" id="PTHR47254">
    <property type="entry name" value="CELL WALL MANNOPROTEIN CIS3-RELATED"/>
    <property type="match status" value="1"/>
</dbReference>
<dbReference type="InterPro" id="IPR051153">
    <property type="entry name" value="Yeast_CWMannoprotein_PIR"/>
</dbReference>
<feature type="domain" description="Cell wall mannoprotein PIR1-like C-terminal" evidence="7">
    <location>
        <begin position="388"/>
        <end position="420"/>
    </location>
</feature>
<evidence type="ECO:0000256" key="5">
    <source>
        <dbReference type="ARBA" id="ARBA00038219"/>
    </source>
</evidence>
<sequence length="431" mass="45552">MDLAAPNPPVRERSGDGLCLRWVYQQLVPRMGEVVPDIQQTASGPQTSALETPRRHPYFGLNDESRVESLAWFCRPPLISPPSPPPPRCTGSFPSVFGIAVMNISLPSSSSTPSQTLQRRQQPPPPIFTVGTVDQIDDGQVQGGMHTVSISVEKASPPPSPPVETLPPVTQIGDGQIQGPMATSVQAGSTTTVTICSTSPLPFPPLSAAAAFSKPPSVIEQACGISRILTSPTPDPTTVAIQPGSAFSIYFNTGIYTTVPVVSTTSSPSASVSAPSPSRSTTTTDEIPTRLSLVSCLTNSTLRLHLQDNNLYDGLNRTGYIASNYQFQFDGPPQSGAIYTSGWSVCPVSNAAVSTSQNGGDEESDNDNDSNGNGGDGNDAAPLEGVMTLALGASTTFWQCLSGDFYNLYTENWAAQCSPVELRITRLVECE</sequence>
<keyword evidence="9" id="KW-1185">Reference proteome</keyword>
<organism evidence="8 9">
    <name type="scientific">Cladophialophora carrionii</name>
    <dbReference type="NCBI Taxonomy" id="86049"/>
    <lineage>
        <taxon>Eukaryota</taxon>
        <taxon>Fungi</taxon>
        <taxon>Dikarya</taxon>
        <taxon>Ascomycota</taxon>
        <taxon>Pezizomycotina</taxon>
        <taxon>Eurotiomycetes</taxon>
        <taxon>Chaetothyriomycetidae</taxon>
        <taxon>Chaetothyriales</taxon>
        <taxon>Herpotrichiellaceae</taxon>
        <taxon>Cladophialophora</taxon>
    </lineage>
</organism>
<evidence type="ECO:0000256" key="6">
    <source>
        <dbReference type="SAM" id="MobiDB-lite"/>
    </source>
</evidence>
<dbReference type="AlphaFoldDB" id="A0A1C1C7C2"/>
<comment type="caution">
    <text evidence="8">The sequence shown here is derived from an EMBL/GenBank/DDBJ whole genome shotgun (WGS) entry which is preliminary data.</text>
</comment>
<dbReference type="EMBL" id="LGRB01000020">
    <property type="protein sequence ID" value="OCT44377.1"/>
    <property type="molecule type" value="Genomic_DNA"/>
</dbReference>
<dbReference type="VEuPathDB" id="FungiDB:G647_07071"/>
<feature type="region of interest" description="Disordered" evidence="6">
    <location>
        <begin position="353"/>
        <end position="381"/>
    </location>
</feature>
<gene>
    <name evidence="8" type="ORF">CLCR_05896</name>
</gene>
<evidence type="ECO:0000256" key="3">
    <source>
        <dbReference type="ARBA" id="ARBA00022525"/>
    </source>
</evidence>
<evidence type="ECO:0000313" key="9">
    <source>
        <dbReference type="Proteomes" id="UP000094526"/>
    </source>
</evidence>
<dbReference type="GO" id="GO:0009277">
    <property type="term" value="C:fungal-type cell wall"/>
    <property type="evidence" value="ECO:0007669"/>
    <property type="project" value="TreeGrafter"/>
</dbReference>
<comment type="similarity">
    <text evidence="5">Belongs to the PIR protein family.</text>
</comment>
<keyword evidence="2" id="KW-0134">Cell wall</keyword>
<dbReference type="Proteomes" id="UP000094526">
    <property type="component" value="Unassembled WGS sequence"/>
</dbReference>
<proteinExistence type="inferred from homology"/>
<dbReference type="OrthoDB" id="5415592at2759"/>
<dbReference type="GO" id="GO:0005199">
    <property type="term" value="F:structural constituent of cell wall"/>
    <property type="evidence" value="ECO:0007669"/>
    <property type="project" value="TreeGrafter"/>
</dbReference>
<dbReference type="Pfam" id="PF22799">
    <property type="entry name" value="PIR1-like_C"/>
    <property type="match status" value="2"/>
</dbReference>
<evidence type="ECO:0000256" key="1">
    <source>
        <dbReference type="ARBA" id="ARBA00004191"/>
    </source>
</evidence>
<dbReference type="VEuPathDB" id="FungiDB:CLCR_05896"/>
<evidence type="ECO:0000256" key="4">
    <source>
        <dbReference type="ARBA" id="ARBA00022729"/>
    </source>
</evidence>
<dbReference type="InterPro" id="IPR054508">
    <property type="entry name" value="PIR1-like_C"/>
</dbReference>
<feature type="region of interest" description="Disordered" evidence="6">
    <location>
        <begin position="266"/>
        <end position="285"/>
    </location>
</feature>
<accession>A0A1C1C7C2</accession>
<dbReference type="eggNOG" id="ENOG502QQD8">
    <property type="taxonomic scope" value="Eukaryota"/>
</dbReference>
<reference evidence="9" key="1">
    <citation type="submission" date="2015-07" db="EMBL/GenBank/DDBJ databases">
        <authorList>
            <person name="Teixeira M.M."/>
            <person name="Souza R.C."/>
            <person name="Almeida L.G."/>
            <person name="Vicente V.A."/>
            <person name="de Hoog S."/>
            <person name="Bocca A.L."/>
            <person name="de Almeida S.R."/>
            <person name="Vasconcelos A.T."/>
            <person name="Felipe M.S."/>
        </authorList>
    </citation>
    <scope>NUCLEOTIDE SEQUENCE [LARGE SCALE GENOMIC DNA]</scope>
    <source>
        <strain evidence="9">KSF</strain>
    </source>
</reference>
<comment type="subcellular location">
    <subcellularLocation>
        <location evidence="1">Secreted</location>
        <location evidence="1">Cell wall</location>
    </subcellularLocation>
</comment>
<protein>
    <recommendedName>
        <fullName evidence="7">Cell wall mannoprotein PIR1-like C-terminal domain-containing protein</fullName>
    </recommendedName>
</protein>
<name>A0A1C1C7C2_9EURO</name>
<dbReference type="GO" id="GO:0031505">
    <property type="term" value="P:fungal-type cell wall organization"/>
    <property type="evidence" value="ECO:0007669"/>
    <property type="project" value="TreeGrafter"/>
</dbReference>
<feature type="domain" description="Cell wall mannoprotein PIR1-like C-terminal" evidence="7">
    <location>
        <begin position="311"/>
        <end position="354"/>
    </location>
</feature>
<feature type="compositionally biased region" description="Low complexity" evidence="6">
    <location>
        <begin position="266"/>
        <end position="284"/>
    </location>
</feature>
<evidence type="ECO:0000256" key="2">
    <source>
        <dbReference type="ARBA" id="ARBA00022512"/>
    </source>
</evidence>